<evidence type="ECO:0000256" key="1">
    <source>
        <dbReference type="SAM" id="MobiDB-lite"/>
    </source>
</evidence>
<dbReference type="PANTHER" id="PTHR35395">
    <property type="entry name" value="DUF6536 DOMAIN-CONTAINING PROTEIN"/>
    <property type="match status" value="1"/>
</dbReference>
<keyword evidence="2" id="KW-0472">Membrane</keyword>
<organism evidence="3 4">
    <name type="scientific">Eutypa lata (strain UCR-EL1)</name>
    <name type="common">Grapevine dieback disease fungus</name>
    <name type="synonym">Eutypa armeniacae</name>
    <dbReference type="NCBI Taxonomy" id="1287681"/>
    <lineage>
        <taxon>Eukaryota</taxon>
        <taxon>Fungi</taxon>
        <taxon>Dikarya</taxon>
        <taxon>Ascomycota</taxon>
        <taxon>Pezizomycotina</taxon>
        <taxon>Sordariomycetes</taxon>
        <taxon>Xylariomycetidae</taxon>
        <taxon>Xylariales</taxon>
        <taxon>Diatrypaceae</taxon>
        <taxon>Eutypa</taxon>
    </lineage>
</organism>
<keyword evidence="2" id="KW-0812">Transmembrane</keyword>
<gene>
    <name evidence="3" type="ORF">UCREL1_4933</name>
</gene>
<feature type="transmembrane region" description="Helical" evidence="2">
    <location>
        <begin position="97"/>
        <end position="121"/>
    </location>
</feature>
<evidence type="ECO:0000313" key="3">
    <source>
        <dbReference type="EMBL" id="EMR68059.1"/>
    </source>
</evidence>
<dbReference type="eggNOG" id="ENOG502RYAY">
    <property type="taxonomic scope" value="Eukaryota"/>
</dbReference>
<proteinExistence type="predicted"/>
<feature type="transmembrane region" description="Helical" evidence="2">
    <location>
        <begin position="12"/>
        <end position="33"/>
    </location>
</feature>
<keyword evidence="2" id="KW-1133">Transmembrane helix</keyword>
<dbReference type="OrthoDB" id="5429634at2759"/>
<protein>
    <submittedName>
        <fullName evidence="3">Uncharacterized protein</fullName>
    </submittedName>
</protein>
<keyword evidence="4" id="KW-1185">Reference proteome</keyword>
<dbReference type="PANTHER" id="PTHR35395:SF1">
    <property type="entry name" value="DUF6536 DOMAIN-CONTAINING PROTEIN"/>
    <property type="match status" value="1"/>
</dbReference>
<dbReference type="HOGENOM" id="CLU_557807_0_0_1"/>
<feature type="region of interest" description="Disordered" evidence="1">
    <location>
        <begin position="278"/>
        <end position="305"/>
    </location>
</feature>
<dbReference type="AlphaFoldDB" id="M7SNS6"/>
<feature type="transmembrane region" description="Helical" evidence="2">
    <location>
        <begin position="314"/>
        <end position="334"/>
    </location>
</feature>
<dbReference type="EMBL" id="KB706312">
    <property type="protein sequence ID" value="EMR68059.1"/>
    <property type="molecule type" value="Genomic_DNA"/>
</dbReference>
<dbReference type="KEGG" id="ela:UCREL1_4933"/>
<evidence type="ECO:0000313" key="4">
    <source>
        <dbReference type="Proteomes" id="UP000012174"/>
    </source>
</evidence>
<feature type="transmembrane region" description="Helical" evidence="2">
    <location>
        <begin position="251"/>
        <end position="273"/>
    </location>
</feature>
<reference evidence="4" key="1">
    <citation type="journal article" date="2013" name="Genome Announc.">
        <title>Draft genome sequence of the grapevine dieback fungus Eutypa lata UCR-EL1.</title>
        <authorList>
            <person name="Blanco-Ulate B."/>
            <person name="Rolshausen P.E."/>
            <person name="Cantu D."/>
        </authorList>
    </citation>
    <scope>NUCLEOTIDE SEQUENCE [LARGE SCALE GENOMIC DNA]</scope>
    <source>
        <strain evidence="4">UCR-EL1</strain>
    </source>
</reference>
<dbReference type="STRING" id="1287681.M7SNS6"/>
<accession>M7SNS6</accession>
<evidence type="ECO:0000256" key="2">
    <source>
        <dbReference type="SAM" id="Phobius"/>
    </source>
</evidence>
<sequence length="489" mass="51604">MHVNINGPMFGIVMLLNLALLLGTATILARATFQPLVTLGDALRSFLREPDRTTTGACLLTKDDVKRGRWGLTREQPMAFVPSTHLLWLHTPSLARWMLTALAWVAACGPAAAGLALLLLLTTRRPDASNDSTLFPVFGTPYTNLPSPAQPTFPATITRSRIDDAAVRTALIAALPQLVLAVLYLAVNALLTTYFLGQEYALFAAGVIPQSSRDEFAPMPRLQPRPLRVSSAPAGQQVTSLYLTLPRPVSWVLLVAFAALGFLASQAVAPVVYMNNTDTSNNTPDDNNNSSSSPSSPTPSQQQPTVALSLNTTALLSLLSILFLLLLFTLTLGLRSAPPAPLVNAYDEKRGREIRGNPLAQALRGGSCSAVLSAACHAPRGEYGSARGCVAWGVVAARVQPPPPPQRRASTPMSPLSPATPSPFIPYNDGLNGSDGDVGMVVGRCAFSGNVHIVDPAMAPVEGGLGIGGGVYASPSAGLGFVDLERRYA</sequence>
<feature type="transmembrane region" description="Helical" evidence="2">
    <location>
        <begin position="165"/>
        <end position="187"/>
    </location>
</feature>
<name>M7SNS6_EUTLA</name>
<dbReference type="Proteomes" id="UP000012174">
    <property type="component" value="Unassembled WGS sequence"/>
</dbReference>